<dbReference type="Pfam" id="PF03828">
    <property type="entry name" value="PAP_assoc"/>
    <property type="match status" value="1"/>
</dbReference>
<dbReference type="AlphaFoldDB" id="A0A7I8K4Y3"/>
<dbReference type="GO" id="GO:0000956">
    <property type="term" value="P:nuclear-transcribed mRNA catabolic process"/>
    <property type="evidence" value="ECO:0007669"/>
    <property type="project" value="UniProtKB-ARBA"/>
</dbReference>
<feature type="compositionally biased region" description="Gly residues" evidence="11">
    <location>
        <begin position="1"/>
        <end position="12"/>
    </location>
</feature>
<evidence type="ECO:0000256" key="5">
    <source>
        <dbReference type="ARBA" id="ARBA00012472"/>
    </source>
</evidence>
<feature type="compositionally biased region" description="Low complexity" evidence="11">
    <location>
        <begin position="34"/>
        <end position="46"/>
    </location>
</feature>
<evidence type="ECO:0000256" key="3">
    <source>
        <dbReference type="ARBA" id="ARBA00004496"/>
    </source>
</evidence>
<dbReference type="GO" id="GO:0046872">
    <property type="term" value="F:metal ion binding"/>
    <property type="evidence" value="ECO:0007669"/>
    <property type="project" value="UniProtKB-KW"/>
</dbReference>
<evidence type="ECO:0000256" key="10">
    <source>
        <dbReference type="ARBA" id="ARBA00049105"/>
    </source>
</evidence>
<keyword evidence="8" id="KW-0479">Metal-binding</keyword>
<feature type="compositionally biased region" description="Low complexity" evidence="11">
    <location>
        <begin position="219"/>
        <end position="233"/>
    </location>
</feature>
<keyword evidence="15" id="KW-1185">Reference proteome</keyword>
<comment type="catalytic activity">
    <reaction evidence="10">
        <text>RNA(n) + UTP = RNA(n)-3'-uridine ribonucleotide + diphosphate</text>
        <dbReference type="Rhea" id="RHEA:14785"/>
        <dbReference type="Rhea" id="RHEA-COMP:14527"/>
        <dbReference type="Rhea" id="RHEA-COMP:17348"/>
        <dbReference type="ChEBI" id="CHEBI:33019"/>
        <dbReference type="ChEBI" id="CHEBI:46398"/>
        <dbReference type="ChEBI" id="CHEBI:140395"/>
        <dbReference type="ChEBI" id="CHEBI:173116"/>
        <dbReference type="EC" id="2.7.7.52"/>
    </reaction>
</comment>
<evidence type="ECO:0000259" key="12">
    <source>
        <dbReference type="Pfam" id="PF03828"/>
    </source>
</evidence>
<dbReference type="GO" id="GO:0005737">
    <property type="term" value="C:cytoplasm"/>
    <property type="evidence" value="ECO:0007669"/>
    <property type="project" value="UniProtKB-SubCell"/>
</dbReference>
<dbReference type="OrthoDB" id="407432at2759"/>
<evidence type="ECO:0000313" key="14">
    <source>
        <dbReference type="EMBL" id="CAA7392309.1"/>
    </source>
</evidence>
<feature type="compositionally biased region" description="Basic residues" evidence="11">
    <location>
        <begin position="173"/>
        <end position="186"/>
    </location>
</feature>
<sequence length="870" mass="95640">MADGGGVGGGGAAARDAGVAPPSSSLPGLLAERGATSSAPQPATAPSGGGLGGGPEDPAASPPMTGGEFLLHLLQGRTQSPAEPHHPSSSSSALPGSRDGGTPRDPAVAVFAPGVPFPQPRPPIGGFLDFSAAPANSHPHAPRPWPGHPGLHQAPWAANPSESRPPPPQPPGFHHHERHNSHRHHSSSQGTISGFPPQLGFLGGRPDQRDLYKNPGHVQNPQHHSPHQQYQQQPRRDALPTEGSQLVFGSFGSPGVGDHPGRDSLLPGNSTSSPWGVEAQHRALNTRSTAHALSARSDHEGDKVMHSRHSISSSPPGSNLIHPSQAHPYQWRETGGRLVRASQAFPHQNSGNLESGRPLYPHREANDERNRAPLSNGENLSRNLEEQVEIQRAEARGLSYHVEDLLSRHLQHGPLQHGPLLDHRGPPLDTHTRSIFSSNANQHKEDVPFNVVSTAHRREQQIGDGGAGGLSFSKDSSNERDLTCVELVESLVLSNESSETKLAVHASRVKEYRSDLSRGHHVSSQRMRSRRRELRTRHDITSFAPQFISIYESLTPSEGEKEKQKQLLQSLEKLIIKEWPNAQLHLYGSCANSFGASSCDIDVCLAISDGEIDKSKILLRLAEILQSDNLQDVQALTRARVPIVKLKDPATGISCDICINNILAVVNTKLLRNYSQIDHRLRQLVIIVKHWAKSRGVNDTYQGTLSSYAYVLMCIHFLQLRRPAILPCLQEMQPTYMVTVDGIECAFFDQVQKLQHFGSVNRESIAELLWAFFSYWAYHHDYANDVISVRTGGIISKQSKDWTRRIGNDRHLICIEDPFELSHDLGRVVDKFTIKILREEFERAAEIMQYDPNPSVRLFEPYVRPSPEHS</sequence>
<comment type="cofactor">
    <cofactor evidence="2">
        <name>Mg(2+)</name>
        <dbReference type="ChEBI" id="CHEBI:18420"/>
    </cofactor>
</comment>
<comment type="similarity">
    <text evidence="4">Belongs to the DNA polymerase type-B-like family.</text>
</comment>
<evidence type="ECO:0000256" key="4">
    <source>
        <dbReference type="ARBA" id="ARBA00008593"/>
    </source>
</evidence>
<dbReference type="GO" id="GO:0010628">
    <property type="term" value="P:positive regulation of gene expression"/>
    <property type="evidence" value="ECO:0007669"/>
    <property type="project" value="UniProtKB-ARBA"/>
</dbReference>
<dbReference type="FunFam" id="1.10.1410.10:FF:000018">
    <property type="entry name" value="Terminal uridylyltransferase cid1"/>
    <property type="match status" value="1"/>
</dbReference>
<dbReference type="Gene3D" id="1.10.1410.10">
    <property type="match status" value="1"/>
</dbReference>
<dbReference type="PANTHER" id="PTHR12271:SF40">
    <property type="entry name" value="POLY(A) RNA POLYMERASE GLD2"/>
    <property type="match status" value="1"/>
</dbReference>
<keyword evidence="7" id="KW-0808">Transferase</keyword>
<evidence type="ECO:0000256" key="8">
    <source>
        <dbReference type="ARBA" id="ARBA00022723"/>
    </source>
</evidence>
<feature type="domain" description="Poly(A) RNA polymerase mitochondrial-like central palm" evidence="13">
    <location>
        <begin position="546"/>
        <end position="676"/>
    </location>
</feature>
<evidence type="ECO:0000256" key="6">
    <source>
        <dbReference type="ARBA" id="ARBA00022490"/>
    </source>
</evidence>
<dbReference type="GO" id="GO:0061157">
    <property type="term" value="P:mRNA destabilization"/>
    <property type="evidence" value="ECO:0007669"/>
    <property type="project" value="UniProtKB-ARBA"/>
</dbReference>
<organism evidence="14 15">
    <name type="scientific">Spirodela intermedia</name>
    <name type="common">Intermediate duckweed</name>
    <dbReference type="NCBI Taxonomy" id="51605"/>
    <lineage>
        <taxon>Eukaryota</taxon>
        <taxon>Viridiplantae</taxon>
        <taxon>Streptophyta</taxon>
        <taxon>Embryophyta</taxon>
        <taxon>Tracheophyta</taxon>
        <taxon>Spermatophyta</taxon>
        <taxon>Magnoliopsida</taxon>
        <taxon>Liliopsida</taxon>
        <taxon>Araceae</taxon>
        <taxon>Lemnoideae</taxon>
        <taxon>Spirodela</taxon>
    </lineage>
</organism>
<dbReference type="EC" id="2.7.7.52" evidence="5"/>
<dbReference type="SUPFAM" id="SSF81301">
    <property type="entry name" value="Nucleotidyltransferase"/>
    <property type="match status" value="1"/>
</dbReference>
<dbReference type="FunFam" id="3.30.460.10:FF:000067">
    <property type="entry name" value="Terminal uridylyltransferase cid1"/>
    <property type="match status" value="1"/>
</dbReference>
<proteinExistence type="inferred from homology"/>
<feature type="region of interest" description="Disordered" evidence="11">
    <location>
        <begin position="346"/>
        <end position="378"/>
    </location>
</feature>
<dbReference type="GO" id="GO:0031123">
    <property type="term" value="P:RNA 3'-end processing"/>
    <property type="evidence" value="ECO:0007669"/>
    <property type="project" value="TreeGrafter"/>
</dbReference>
<evidence type="ECO:0000256" key="1">
    <source>
        <dbReference type="ARBA" id="ARBA00001936"/>
    </source>
</evidence>
<gene>
    <name evidence="14" type="ORF">SI8410_02003449</name>
</gene>
<feature type="compositionally biased region" description="Basic and acidic residues" evidence="11">
    <location>
        <begin position="296"/>
        <end position="305"/>
    </location>
</feature>
<dbReference type="InterPro" id="IPR043519">
    <property type="entry name" value="NT_sf"/>
</dbReference>
<evidence type="ECO:0000256" key="9">
    <source>
        <dbReference type="ARBA" id="ARBA00022842"/>
    </source>
</evidence>
<evidence type="ECO:0000256" key="2">
    <source>
        <dbReference type="ARBA" id="ARBA00001946"/>
    </source>
</evidence>
<dbReference type="Pfam" id="PF22600">
    <property type="entry name" value="MTPAP-like_central"/>
    <property type="match status" value="1"/>
</dbReference>
<feature type="compositionally biased region" description="Basic and acidic residues" evidence="11">
    <location>
        <begin position="361"/>
        <end position="371"/>
    </location>
</feature>
<dbReference type="EMBL" id="LR746265">
    <property type="protein sequence ID" value="CAA7392309.1"/>
    <property type="molecule type" value="Genomic_DNA"/>
</dbReference>
<dbReference type="GO" id="GO:0050265">
    <property type="term" value="F:RNA uridylyltransferase activity"/>
    <property type="evidence" value="ECO:0007669"/>
    <property type="project" value="UniProtKB-EC"/>
</dbReference>
<dbReference type="InterPro" id="IPR054708">
    <property type="entry name" value="MTPAP-like_central"/>
</dbReference>
<comment type="subcellular location">
    <subcellularLocation>
        <location evidence="3">Cytoplasm</location>
    </subcellularLocation>
</comment>
<accession>A0A7I8K4Y3</accession>
<reference evidence="14" key="1">
    <citation type="submission" date="2020-02" db="EMBL/GenBank/DDBJ databases">
        <authorList>
            <person name="Scholz U."/>
            <person name="Mascher M."/>
            <person name="Fiebig A."/>
        </authorList>
    </citation>
    <scope>NUCLEOTIDE SEQUENCE</scope>
</reference>
<comment type="cofactor">
    <cofactor evidence="1">
        <name>Mn(2+)</name>
        <dbReference type="ChEBI" id="CHEBI:29035"/>
    </cofactor>
</comment>
<feature type="domain" description="PAP-associated" evidence="12">
    <location>
        <begin position="764"/>
        <end position="823"/>
    </location>
</feature>
<name>A0A7I8K4Y3_SPIIN</name>
<feature type="region of interest" description="Disordered" evidence="11">
    <location>
        <begin position="1"/>
        <end position="324"/>
    </location>
</feature>
<dbReference type="SUPFAM" id="SSF81631">
    <property type="entry name" value="PAP/OAS1 substrate-binding domain"/>
    <property type="match status" value="1"/>
</dbReference>
<evidence type="ECO:0000256" key="7">
    <source>
        <dbReference type="ARBA" id="ARBA00022679"/>
    </source>
</evidence>
<dbReference type="PANTHER" id="PTHR12271">
    <property type="entry name" value="POLY A POLYMERASE CID PAP -RELATED"/>
    <property type="match status" value="1"/>
</dbReference>
<evidence type="ECO:0000259" key="13">
    <source>
        <dbReference type="Pfam" id="PF22600"/>
    </source>
</evidence>
<evidence type="ECO:0000313" key="15">
    <source>
        <dbReference type="Proteomes" id="UP000663760"/>
    </source>
</evidence>
<dbReference type="InterPro" id="IPR002058">
    <property type="entry name" value="PAP_assoc"/>
</dbReference>
<keyword evidence="6" id="KW-0963">Cytoplasm</keyword>
<keyword evidence="9" id="KW-0460">Magnesium</keyword>
<feature type="compositionally biased region" description="Low complexity" evidence="11">
    <location>
        <begin position="87"/>
        <end position="97"/>
    </location>
</feature>
<dbReference type="Proteomes" id="UP000663760">
    <property type="component" value="Chromosome 2"/>
</dbReference>
<dbReference type="CDD" id="cd05402">
    <property type="entry name" value="NT_PAP_TUTase"/>
    <property type="match status" value="1"/>
</dbReference>
<dbReference type="Gene3D" id="3.30.460.10">
    <property type="entry name" value="Beta Polymerase, domain 2"/>
    <property type="match status" value="1"/>
</dbReference>
<protein>
    <recommendedName>
        <fullName evidence="5">RNA uridylyltransferase</fullName>
        <ecNumber evidence="5">2.7.7.52</ecNumber>
    </recommendedName>
</protein>
<evidence type="ECO:0000256" key="11">
    <source>
        <dbReference type="SAM" id="MobiDB-lite"/>
    </source>
</evidence>